<evidence type="ECO:0000256" key="5">
    <source>
        <dbReference type="SAM" id="SignalP"/>
    </source>
</evidence>
<feature type="binding site" evidence="4">
    <location>
        <position position="43"/>
    </location>
    <ligand>
        <name>molybdate</name>
        <dbReference type="ChEBI" id="CHEBI:36264"/>
    </ligand>
</feature>
<dbReference type="GO" id="GO:0030973">
    <property type="term" value="F:molybdate ion binding"/>
    <property type="evidence" value="ECO:0007669"/>
    <property type="project" value="TreeGrafter"/>
</dbReference>
<dbReference type="PANTHER" id="PTHR30632:SF0">
    <property type="entry name" value="SULFATE-BINDING PROTEIN"/>
    <property type="match status" value="1"/>
</dbReference>
<dbReference type="InterPro" id="IPR050682">
    <property type="entry name" value="ModA/WtpA"/>
</dbReference>
<dbReference type="EMBL" id="QURH01000760">
    <property type="protein sequence ID" value="RFU38590.1"/>
    <property type="molecule type" value="Genomic_DNA"/>
</dbReference>
<feature type="binding site" evidence="4">
    <location>
        <position position="71"/>
    </location>
    <ligand>
        <name>molybdate</name>
        <dbReference type="ChEBI" id="CHEBI:36264"/>
    </ligand>
</feature>
<dbReference type="RefSeq" id="WP_117359963.1">
    <property type="nucleotide sequence ID" value="NZ_QURH01000760.1"/>
</dbReference>
<sequence length="257" mass="26606">MPDFRRWPRPAAVPSLAVVLGASLAACGGSSGPVTLTVLAASSLTEVMDELGATYRQERPGVRVRTVYGGSQEMAARVGDHQPGDVLVTADRTALDEVSRKLAGRPRAVARNSLTIAVRPGNPKRLRTPYDLARPGLRVVTGGPIVPVGRYAQQMFARAGVTVRTSSQEVSARAVLDRVRAGEADAGVVYVTDLRSAGVAAGSVPVPPALNVVASYPAAAVRGGHAKQAEAFVTWLTSPAARSLFGKYGFAAPAAGG</sequence>
<dbReference type="AlphaFoldDB" id="A0A372JF46"/>
<dbReference type="PROSITE" id="PS51257">
    <property type="entry name" value="PROKAR_LIPOPROTEIN"/>
    <property type="match status" value="1"/>
</dbReference>
<evidence type="ECO:0000313" key="6">
    <source>
        <dbReference type="EMBL" id="RFU38590.1"/>
    </source>
</evidence>
<keyword evidence="4" id="KW-0500">Molybdenum</keyword>
<dbReference type="Gene3D" id="3.40.190.10">
    <property type="entry name" value="Periplasmic binding protein-like II"/>
    <property type="match status" value="2"/>
</dbReference>
<dbReference type="Proteomes" id="UP000261811">
    <property type="component" value="Unassembled WGS sequence"/>
</dbReference>
<feature type="signal peptide" evidence="5">
    <location>
        <begin position="1"/>
        <end position="25"/>
    </location>
</feature>
<dbReference type="PIRSF" id="PIRSF004846">
    <property type="entry name" value="ModA"/>
    <property type="match status" value="1"/>
</dbReference>
<comment type="similarity">
    <text evidence="1">Belongs to the bacterial solute-binding protein ModA family.</text>
</comment>
<gene>
    <name evidence="6" type="primary">modA</name>
    <name evidence="6" type="ORF">DZF91_26890</name>
</gene>
<dbReference type="OrthoDB" id="9785015at2"/>
<keyword evidence="7" id="KW-1185">Reference proteome</keyword>
<dbReference type="GO" id="GO:0015689">
    <property type="term" value="P:molybdate ion transport"/>
    <property type="evidence" value="ECO:0007669"/>
    <property type="project" value="InterPro"/>
</dbReference>
<comment type="caution">
    <text evidence="6">The sequence shown here is derived from an EMBL/GenBank/DDBJ whole genome shotgun (WGS) entry which is preliminary data.</text>
</comment>
<organism evidence="6 7">
    <name type="scientific">Actinomadura logoneensis</name>
    <dbReference type="NCBI Taxonomy" id="2293572"/>
    <lineage>
        <taxon>Bacteria</taxon>
        <taxon>Bacillati</taxon>
        <taxon>Actinomycetota</taxon>
        <taxon>Actinomycetes</taxon>
        <taxon>Streptosporangiales</taxon>
        <taxon>Thermomonosporaceae</taxon>
        <taxon>Actinomadura</taxon>
    </lineage>
</organism>
<dbReference type="SUPFAM" id="SSF53850">
    <property type="entry name" value="Periplasmic binding protein-like II"/>
    <property type="match status" value="1"/>
</dbReference>
<evidence type="ECO:0000313" key="7">
    <source>
        <dbReference type="Proteomes" id="UP000261811"/>
    </source>
</evidence>
<proteinExistence type="inferred from homology"/>
<evidence type="ECO:0000256" key="3">
    <source>
        <dbReference type="ARBA" id="ARBA00022729"/>
    </source>
</evidence>
<keyword evidence="2 4" id="KW-0479">Metal-binding</keyword>
<dbReference type="PANTHER" id="PTHR30632">
    <property type="entry name" value="MOLYBDATE-BINDING PERIPLASMIC PROTEIN"/>
    <property type="match status" value="1"/>
</dbReference>
<evidence type="ECO:0000256" key="1">
    <source>
        <dbReference type="ARBA" id="ARBA00009175"/>
    </source>
</evidence>
<dbReference type="Pfam" id="PF13531">
    <property type="entry name" value="SBP_bac_11"/>
    <property type="match status" value="1"/>
</dbReference>
<accession>A0A372JF46</accession>
<reference evidence="6 7" key="1">
    <citation type="submission" date="2018-08" db="EMBL/GenBank/DDBJ databases">
        <title>Actinomadura jelena sp. nov., a novel Actinomycete isolated from soil in Chad.</title>
        <authorList>
            <person name="Shi L."/>
        </authorList>
    </citation>
    <scope>NUCLEOTIDE SEQUENCE [LARGE SCALE GENOMIC DNA]</scope>
    <source>
        <strain evidence="6 7">NEAU-G17</strain>
    </source>
</reference>
<dbReference type="InterPro" id="IPR005950">
    <property type="entry name" value="ModA"/>
</dbReference>
<evidence type="ECO:0000256" key="2">
    <source>
        <dbReference type="ARBA" id="ARBA00022723"/>
    </source>
</evidence>
<name>A0A372JF46_9ACTN</name>
<keyword evidence="3 5" id="KW-0732">Signal</keyword>
<protein>
    <submittedName>
        <fullName evidence="6">Molybdate ABC transporter substrate-binding protein</fullName>
    </submittedName>
</protein>
<feature type="binding site" evidence="4">
    <location>
        <position position="190"/>
    </location>
    <ligand>
        <name>molybdate</name>
        <dbReference type="ChEBI" id="CHEBI:36264"/>
    </ligand>
</feature>
<evidence type="ECO:0000256" key="4">
    <source>
        <dbReference type="PIRSR" id="PIRSR004846-1"/>
    </source>
</evidence>
<dbReference type="GO" id="GO:0046872">
    <property type="term" value="F:metal ion binding"/>
    <property type="evidence" value="ECO:0007669"/>
    <property type="project" value="UniProtKB-KW"/>
</dbReference>
<feature type="chain" id="PRO_5039222262" evidence="5">
    <location>
        <begin position="26"/>
        <end position="257"/>
    </location>
</feature>
<dbReference type="NCBIfam" id="TIGR01256">
    <property type="entry name" value="modA"/>
    <property type="match status" value="1"/>
</dbReference>